<sequence length="362" mass="39335">MARRLAVPEKTETEDEREEKIIAPSKNDERWKLLEATIAQIEKKHGKGAIMKLTEMPARLLVDAIPTGAIELDIALGIGGIPRGRVTEIFGQEGSGKTTLAYHIIAEAQKLGGVAVYIDTEHALDPEYAKNVGVDLDRLLLSQPDTAEQALEIADAFVRSGAVDVIVIDSVAALVPKAELEGEMGEAHVGLQARLMSQALRKLAGSIQKSRTAAIFINQVRQKIGVTYGNPETTPGGLALKFYASVRLRLSRGEPIKVGNETVGHRVEIKVVKNKLAPPFKDATVDIYFGKGISWATSLLEAGVKYGIIQKSGNWFIYGDERLGQGRENAKAFLEAHPEIAAEIDRAVREKAGIPLPIREPK</sequence>
<evidence type="ECO:0000313" key="12">
    <source>
        <dbReference type="EMBL" id="MCS3917658.1"/>
    </source>
</evidence>
<dbReference type="PROSITE" id="PS50162">
    <property type="entry name" value="RECA_2"/>
    <property type="match status" value="1"/>
</dbReference>
<evidence type="ECO:0000256" key="8">
    <source>
        <dbReference type="RuleBase" id="RU000526"/>
    </source>
</evidence>
<accession>A0ABT2EI81</accession>
<dbReference type="InterPro" id="IPR027417">
    <property type="entry name" value="P-loop_NTPase"/>
</dbReference>
<dbReference type="HAMAP" id="MF_00268">
    <property type="entry name" value="RecA"/>
    <property type="match status" value="1"/>
</dbReference>
<dbReference type="InterPro" id="IPR023400">
    <property type="entry name" value="RecA_C_sf"/>
</dbReference>
<dbReference type="CDD" id="cd00983">
    <property type="entry name" value="RecA"/>
    <property type="match status" value="1"/>
</dbReference>
<evidence type="ECO:0000256" key="4">
    <source>
        <dbReference type="ARBA" id="ARBA00022840"/>
    </source>
</evidence>
<evidence type="ECO:0000259" key="11">
    <source>
        <dbReference type="PROSITE" id="PS50163"/>
    </source>
</evidence>
<evidence type="ECO:0000256" key="7">
    <source>
        <dbReference type="HAMAP-Rule" id="MF_00268"/>
    </source>
</evidence>
<dbReference type="InterPro" id="IPR049428">
    <property type="entry name" value="RecA-like_N"/>
</dbReference>
<evidence type="ECO:0000256" key="3">
    <source>
        <dbReference type="ARBA" id="ARBA00022741"/>
    </source>
</evidence>
<evidence type="ECO:0000256" key="9">
    <source>
        <dbReference type="RuleBase" id="RU004527"/>
    </source>
</evidence>
<dbReference type="InterPro" id="IPR003593">
    <property type="entry name" value="AAA+_ATPase"/>
</dbReference>
<dbReference type="PROSITE" id="PS00321">
    <property type="entry name" value="RECA_1"/>
    <property type="match status" value="1"/>
</dbReference>
<reference evidence="12 13" key="1">
    <citation type="submission" date="2022-08" db="EMBL/GenBank/DDBJ databases">
        <title>Bacterial and archaeal communities from various locations to study Microbial Dark Matter (Phase II).</title>
        <authorList>
            <person name="Stepanauskas R."/>
        </authorList>
    </citation>
    <scope>NUCLEOTIDE SEQUENCE [LARGE SCALE GENOMIC DNA]</scope>
    <source>
        <strain evidence="12 13">PD1</strain>
    </source>
</reference>
<evidence type="ECO:0000256" key="6">
    <source>
        <dbReference type="ARBA" id="ARBA00023172"/>
    </source>
</evidence>
<dbReference type="PRINTS" id="PR00142">
    <property type="entry name" value="RECA"/>
</dbReference>
<dbReference type="PANTHER" id="PTHR45900:SF1">
    <property type="entry name" value="MITOCHONDRIAL DNA REPAIR PROTEIN RECA HOMOLOG-RELATED"/>
    <property type="match status" value="1"/>
</dbReference>
<feature type="domain" description="RecA family profile 1" evidence="10">
    <location>
        <begin position="61"/>
        <end position="220"/>
    </location>
</feature>
<comment type="caution">
    <text evidence="7">Lacks conserved residue(s) required for the propagation of feature annotation.</text>
</comment>
<dbReference type="Gene3D" id="3.40.50.300">
    <property type="entry name" value="P-loop containing nucleotide triphosphate hydrolases"/>
    <property type="match status" value="1"/>
</dbReference>
<dbReference type="InterPro" id="IPR013765">
    <property type="entry name" value="DNA_recomb/repair_RecA"/>
</dbReference>
<keyword evidence="6 7" id="KW-0233">DNA recombination</keyword>
<protein>
    <recommendedName>
        <fullName evidence="2 7">Protein RecA</fullName>
    </recommendedName>
    <alternativeName>
        <fullName evidence="7 8">Recombinase A</fullName>
    </alternativeName>
</protein>
<dbReference type="Proteomes" id="UP001204798">
    <property type="component" value="Unassembled WGS sequence"/>
</dbReference>
<dbReference type="InterPro" id="IPR020584">
    <property type="entry name" value="DNA_recomb/repair_RecA_CS"/>
</dbReference>
<dbReference type="Pfam" id="PF00154">
    <property type="entry name" value="RecA_N"/>
    <property type="match status" value="1"/>
</dbReference>
<keyword evidence="7 8" id="KW-0742">SOS response</keyword>
<dbReference type="NCBIfam" id="TIGR02012">
    <property type="entry name" value="tigrfam_recA"/>
    <property type="match status" value="1"/>
</dbReference>
<evidence type="ECO:0000256" key="5">
    <source>
        <dbReference type="ARBA" id="ARBA00023125"/>
    </source>
</evidence>
<comment type="function">
    <text evidence="7">Can catalyze the hydrolysis of ATP in the presence of single-stranded DNA, the ATP-dependent uptake of single-stranded DNA by duplex DNA, and the ATP-dependent hybridization of homologous single-stranded DNAs. It interacts with LexA causing its activation and leading to its autocatalytic cleavage.</text>
</comment>
<proteinExistence type="inferred from homology"/>
<evidence type="ECO:0000256" key="1">
    <source>
        <dbReference type="ARBA" id="ARBA00009391"/>
    </source>
</evidence>
<keyword evidence="3 7" id="KW-0547">Nucleotide-binding</keyword>
<keyword evidence="7 8" id="KW-0234">DNA repair</keyword>
<dbReference type="InterPro" id="IPR049261">
    <property type="entry name" value="RecA-like_C"/>
</dbReference>
<keyword evidence="5 7" id="KW-0238">DNA-binding</keyword>
<dbReference type="EMBL" id="JANUCP010000001">
    <property type="protein sequence ID" value="MCS3917658.1"/>
    <property type="molecule type" value="Genomic_DNA"/>
</dbReference>
<dbReference type="PROSITE" id="PS50163">
    <property type="entry name" value="RECA_3"/>
    <property type="match status" value="1"/>
</dbReference>
<dbReference type="InterPro" id="IPR020587">
    <property type="entry name" value="RecA_monomer-monomer_interface"/>
</dbReference>
<dbReference type="Pfam" id="PF21096">
    <property type="entry name" value="RecA_C"/>
    <property type="match status" value="1"/>
</dbReference>
<dbReference type="SUPFAM" id="SSF52540">
    <property type="entry name" value="P-loop containing nucleoside triphosphate hydrolases"/>
    <property type="match status" value="1"/>
</dbReference>
<feature type="domain" description="RecA family profile 2" evidence="11">
    <location>
        <begin position="225"/>
        <end position="294"/>
    </location>
</feature>
<dbReference type="InterPro" id="IPR020588">
    <property type="entry name" value="RecA_ATP-bd"/>
</dbReference>
<evidence type="ECO:0000259" key="10">
    <source>
        <dbReference type="PROSITE" id="PS50162"/>
    </source>
</evidence>
<evidence type="ECO:0000256" key="2">
    <source>
        <dbReference type="ARBA" id="ARBA00015553"/>
    </source>
</evidence>
<keyword evidence="7 9" id="KW-0227">DNA damage</keyword>
<comment type="similarity">
    <text evidence="1 7 9">Belongs to the RecA family.</text>
</comment>
<keyword evidence="13" id="KW-1185">Reference proteome</keyword>
<dbReference type="RefSeq" id="WP_302898660.1">
    <property type="nucleotide sequence ID" value="NZ_CP130454.1"/>
</dbReference>
<comment type="subcellular location">
    <subcellularLocation>
        <location evidence="7">Cytoplasm</location>
    </subcellularLocation>
</comment>
<keyword evidence="7" id="KW-0963">Cytoplasm</keyword>
<dbReference type="PANTHER" id="PTHR45900">
    <property type="entry name" value="RECA"/>
    <property type="match status" value="1"/>
</dbReference>
<dbReference type="SMART" id="SM00382">
    <property type="entry name" value="AAA"/>
    <property type="match status" value="1"/>
</dbReference>
<gene>
    <name evidence="7" type="primary">recA</name>
    <name evidence="12" type="ORF">M2350_000055</name>
</gene>
<organism evidence="12 13">
    <name type="scientific">Candidatus Fervidibacter sacchari</name>
    <dbReference type="NCBI Taxonomy" id="1448929"/>
    <lineage>
        <taxon>Bacteria</taxon>
        <taxon>Candidatus Fervidibacterota</taxon>
        <taxon>Candidatus Fervidibacter</taxon>
    </lineage>
</organism>
<comment type="caution">
    <text evidence="12">The sequence shown here is derived from an EMBL/GenBank/DDBJ whole genome shotgun (WGS) entry which is preliminary data.</text>
</comment>
<keyword evidence="4 7" id="KW-0067">ATP-binding</keyword>
<evidence type="ECO:0000313" key="13">
    <source>
        <dbReference type="Proteomes" id="UP001204798"/>
    </source>
</evidence>
<name>A0ABT2EI81_9BACT</name>
<dbReference type="SUPFAM" id="SSF54752">
    <property type="entry name" value="RecA protein, C-terminal domain"/>
    <property type="match status" value="1"/>
</dbReference>